<feature type="transmembrane region" description="Helical" evidence="1">
    <location>
        <begin position="28"/>
        <end position="49"/>
    </location>
</feature>
<dbReference type="KEGG" id="asip:AQUSIP_19390"/>
<keyword evidence="1" id="KW-1133">Transmembrane helix</keyword>
<dbReference type="AlphaFoldDB" id="A0A5E4PK34"/>
<organism evidence="2 3">
    <name type="scientific">Aquicella siphonis</name>
    <dbReference type="NCBI Taxonomy" id="254247"/>
    <lineage>
        <taxon>Bacteria</taxon>
        <taxon>Pseudomonadati</taxon>
        <taxon>Pseudomonadota</taxon>
        <taxon>Gammaproteobacteria</taxon>
        <taxon>Legionellales</taxon>
        <taxon>Coxiellaceae</taxon>
        <taxon>Aquicella</taxon>
    </lineage>
</organism>
<evidence type="ECO:0000256" key="1">
    <source>
        <dbReference type="SAM" id="Phobius"/>
    </source>
</evidence>
<name>A0A5E4PK34_9COXI</name>
<keyword evidence="1" id="KW-0472">Membrane</keyword>
<sequence length="274" mass="31786">MIWVYLVLSIWTIVIVYPFLRISSINRFASFLITVAAVAAVILLSAVFLKPHFMAWQHERYIRTQYPFVSYLETQSPVDFGAYMSQIRDNVKKNKNLNNEIYYQSELLNTLLLKYGPVASHKSLYDYLKQNVEYDKKLIKIDPVYVLYHEFPDKFIRSDINFDKLDRDEYIMESFNAVEPVIKSGVESPQKMPSDDEQKQAMVTFRKVVDDLSKKYGAKTVVETLQNPADTKLDKETSAKIIIAFFEEIIAKGEENAGLFMRVSYLVSRPKPAD</sequence>
<evidence type="ECO:0000313" key="3">
    <source>
        <dbReference type="Proteomes" id="UP000324194"/>
    </source>
</evidence>
<dbReference type="RefSeq" id="WP_148339924.1">
    <property type="nucleotide sequence ID" value="NZ_LR699119.1"/>
</dbReference>
<feature type="transmembrane region" description="Helical" evidence="1">
    <location>
        <begin position="5"/>
        <end position="22"/>
    </location>
</feature>
<keyword evidence="1" id="KW-0812">Transmembrane</keyword>
<protein>
    <submittedName>
        <fullName evidence="2">Uncharacterized protein</fullName>
    </submittedName>
</protein>
<gene>
    <name evidence="2" type="ORF">AQUSIP_19390</name>
</gene>
<evidence type="ECO:0000313" key="2">
    <source>
        <dbReference type="EMBL" id="VVC76616.1"/>
    </source>
</evidence>
<dbReference type="Proteomes" id="UP000324194">
    <property type="component" value="Chromosome 1"/>
</dbReference>
<dbReference type="EMBL" id="LR699119">
    <property type="protein sequence ID" value="VVC76616.1"/>
    <property type="molecule type" value="Genomic_DNA"/>
</dbReference>
<accession>A0A5E4PK34</accession>
<keyword evidence="3" id="KW-1185">Reference proteome</keyword>
<reference evidence="2 3" key="1">
    <citation type="submission" date="2019-08" db="EMBL/GenBank/DDBJ databases">
        <authorList>
            <person name="Guy L."/>
        </authorList>
    </citation>
    <scope>NUCLEOTIDE SEQUENCE [LARGE SCALE GENOMIC DNA]</scope>
    <source>
        <strain evidence="2 3">SGT-108</strain>
    </source>
</reference>
<proteinExistence type="predicted"/>